<dbReference type="GO" id="GO:0005576">
    <property type="term" value="C:extracellular region"/>
    <property type="evidence" value="ECO:0007669"/>
    <property type="project" value="UniProtKB-SubCell"/>
</dbReference>
<dbReference type="Pfam" id="PF05938">
    <property type="entry name" value="Self-incomp_S1"/>
    <property type="match status" value="1"/>
</dbReference>
<evidence type="ECO:0000256" key="7">
    <source>
        <dbReference type="SAM" id="Phobius"/>
    </source>
</evidence>
<proteinExistence type="inferred from homology"/>
<comment type="caution">
    <text evidence="8">The sequence shown here is derived from an EMBL/GenBank/DDBJ whole genome shotgun (WGS) entry which is preliminary data.</text>
</comment>
<organism evidence="8 9">
    <name type="scientific">Ceratodon purpureus</name>
    <name type="common">Fire moss</name>
    <name type="synonym">Dicranum purpureum</name>
    <dbReference type="NCBI Taxonomy" id="3225"/>
    <lineage>
        <taxon>Eukaryota</taxon>
        <taxon>Viridiplantae</taxon>
        <taxon>Streptophyta</taxon>
        <taxon>Embryophyta</taxon>
        <taxon>Bryophyta</taxon>
        <taxon>Bryophytina</taxon>
        <taxon>Bryopsida</taxon>
        <taxon>Dicranidae</taxon>
        <taxon>Pseudoditrichales</taxon>
        <taxon>Ditrichaceae</taxon>
        <taxon>Ceratodon</taxon>
    </lineage>
</organism>
<dbReference type="Proteomes" id="UP000822688">
    <property type="component" value="Chromosome 1"/>
</dbReference>
<evidence type="ECO:0000313" key="8">
    <source>
        <dbReference type="EMBL" id="KAG0590780.1"/>
    </source>
</evidence>
<dbReference type="PANTHER" id="PTHR31232:SF18">
    <property type="entry name" value="S-PROTEIN HOMOLOG"/>
    <property type="match status" value="1"/>
</dbReference>
<protein>
    <recommendedName>
        <fullName evidence="6">S-protein homolog</fullName>
    </recommendedName>
</protein>
<feature type="transmembrane region" description="Helical" evidence="7">
    <location>
        <begin position="12"/>
        <end position="30"/>
    </location>
</feature>
<keyword evidence="7" id="KW-1133">Transmembrane helix</keyword>
<accession>A0A8T0J4F1</accession>
<evidence type="ECO:0000256" key="6">
    <source>
        <dbReference type="RuleBase" id="RU367044"/>
    </source>
</evidence>
<gene>
    <name evidence="8" type="ORF">KC19_1G126100</name>
</gene>
<keyword evidence="7" id="KW-0472">Membrane</keyword>
<dbReference type="GO" id="GO:0060320">
    <property type="term" value="P:rejection of self pollen"/>
    <property type="evidence" value="ECO:0007669"/>
    <property type="project" value="UniProtKB-KW"/>
</dbReference>
<evidence type="ECO:0000256" key="4">
    <source>
        <dbReference type="ARBA" id="ARBA00022525"/>
    </source>
</evidence>
<keyword evidence="5" id="KW-0732">Signal</keyword>
<reference evidence="8" key="1">
    <citation type="submission" date="2020-06" db="EMBL/GenBank/DDBJ databases">
        <title>WGS assembly of Ceratodon purpureus strain R40.</title>
        <authorList>
            <person name="Carey S.B."/>
            <person name="Jenkins J."/>
            <person name="Shu S."/>
            <person name="Lovell J.T."/>
            <person name="Sreedasyam A."/>
            <person name="Maumus F."/>
            <person name="Tiley G.P."/>
            <person name="Fernandez-Pozo N."/>
            <person name="Barry K."/>
            <person name="Chen C."/>
            <person name="Wang M."/>
            <person name="Lipzen A."/>
            <person name="Daum C."/>
            <person name="Saski C.A."/>
            <person name="Payton A.C."/>
            <person name="Mcbreen J.C."/>
            <person name="Conrad R.E."/>
            <person name="Kollar L.M."/>
            <person name="Olsson S."/>
            <person name="Huttunen S."/>
            <person name="Landis J.B."/>
            <person name="Wickett N.J."/>
            <person name="Johnson M.G."/>
            <person name="Rensing S.A."/>
            <person name="Grimwood J."/>
            <person name="Schmutz J."/>
            <person name="Mcdaniel S.F."/>
        </authorList>
    </citation>
    <scope>NUCLEOTIDE SEQUENCE</scope>
    <source>
        <strain evidence="8">R40</strain>
    </source>
</reference>
<dbReference type="InterPro" id="IPR010264">
    <property type="entry name" value="Self-incomp_S1"/>
</dbReference>
<keyword evidence="9" id="KW-1185">Reference proteome</keyword>
<evidence type="ECO:0000256" key="5">
    <source>
        <dbReference type="ARBA" id="ARBA00022729"/>
    </source>
</evidence>
<evidence type="ECO:0000256" key="2">
    <source>
        <dbReference type="ARBA" id="ARBA00005581"/>
    </source>
</evidence>
<dbReference type="EMBL" id="CM026421">
    <property type="protein sequence ID" value="KAG0590780.1"/>
    <property type="molecule type" value="Genomic_DNA"/>
</dbReference>
<keyword evidence="4 6" id="KW-0964">Secreted</keyword>
<dbReference type="PROSITE" id="PS51257">
    <property type="entry name" value="PROKAR_LIPOPROTEIN"/>
    <property type="match status" value="1"/>
</dbReference>
<evidence type="ECO:0000256" key="3">
    <source>
        <dbReference type="ARBA" id="ARBA00022471"/>
    </source>
</evidence>
<sequence length="162" mass="18015">MDSRKEFGNKFWSCLIVASAIACITGRLIITAQGAPLSSVTIWNYVGDQILVHCHDQFTDLEQQKVPHATDYVFTFIQNPDGTTMYTCSFVWGLNKSQEFPVWEGDKVQSNPVKNCGAGSFKCLYKVTKDGFYMDSAAASSGSGGLSNWFFINLWAVKSRVK</sequence>
<dbReference type="PANTHER" id="PTHR31232">
    <property type="match status" value="1"/>
</dbReference>
<name>A0A8T0J4F1_CERPU</name>
<evidence type="ECO:0000313" key="9">
    <source>
        <dbReference type="Proteomes" id="UP000822688"/>
    </source>
</evidence>
<comment type="subcellular location">
    <subcellularLocation>
        <location evidence="1 6">Secreted</location>
    </subcellularLocation>
</comment>
<keyword evidence="3 6" id="KW-0713">Self-incompatibility</keyword>
<dbReference type="AlphaFoldDB" id="A0A8T0J4F1"/>
<evidence type="ECO:0000256" key="1">
    <source>
        <dbReference type="ARBA" id="ARBA00004613"/>
    </source>
</evidence>
<comment type="similarity">
    <text evidence="2 6">Belongs to the plant self-incompatibility (S1) protein family.</text>
</comment>
<keyword evidence="7" id="KW-0812">Transmembrane</keyword>